<keyword evidence="1" id="KW-0175">Coiled coil</keyword>
<dbReference type="Proteomes" id="UP000225706">
    <property type="component" value="Unassembled WGS sequence"/>
</dbReference>
<dbReference type="OrthoDB" id="5966518at2759"/>
<reference evidence="4" key="1">
    <citation type="journal article" date="2017" name="bioRxiv">
        <title>Comparative analysis of the genomes of Stylophora pistillata and Acropora digitifera provides evidence for extensive differences between species of corals.</title>
        <authorList>
            <person name="Voolstra C.R."/>
            <person name="Li Y."/>
            <person name="Liew Y.J."/>
            <person name="Baumgarten S."/>
            <person name="Zoccola D."/>
            <person name="Flot J.-F."/>
            <person name="Tambutte S."/>
            <person name="Allemand D."/>
            <person name="Aranda M."/>
        </authorList>
    </citation>
    <scope>NUCLEOTIDE SEQUENCE [LARGE SCALE GENOMIC DNA]</scope>
</reference>
<dbReference type="CDD" id="cd00882">
    <property type="entry name" value="Ras_like_GTPase"/>
    <property type="match status" value="1"/>
</dbReference>
<dbReference type="SUPFAM" id="SSF52540">
    <property type="entry name" value="P-loop containing nucleoside triphosphate hydrolases"/>
    <property type="match status" value="1"/>
</dbReference>
<gene>
    <name evidence="3" type="ORF">AWC38_SpisGene20567</name>
</gene>
<feature type="coiled-coil region" evidence="1">
    <location>
        <begin position="58"/>
        <end position="85"/>
    </location>
</feature>
<evidence type="ECO:0000256" key="1">
    <source>
        <dbReference type="SAM" id="Coils"/>
    </source>
</evidence>
<sequence length="308" mass="35170">MHAVHARIKYQENVLKEYKKHAENGTILKRLKSMKSYPKMQSPEAQKRVNEACHQVECTVLDQAIREIKKNLAAHKEQYQSLLQQRQNPTQSFELSQRWCEGFKFKSPNSILIVGPSGCGKTCFTKSLLLQHLDELFASPPAFIHYCYGAWQDGCRGMHQHGIKLHDNLPDEEQLKQWFPKDGGLLVMDDLMTEGGDDKEVKVKLFRNHLGTTTGKCTSTKLIVCVTMTDNSQDLDVFGEPIEEDEEPENTDDEDNDDEGEDEDKDDGDDGNDDDDDNVGVNPRSKLKQEVKDHMKTTLAEQEEEQEK</sequence>
<evidence type="ECO:0000256" key="2">
    <source>
        <dbReference type="SAM" id="MobiDB-lite"/>
    </source>
</evidence>
<organism evidence="3 4">
    <name type="scientific">Stylophora pistillata</name>
    <name type="common">Smooth cauliflower coral</name>
    <dbReference type="NCBI Taxonomy" id="50429"/>
    <lineage>
        <taxon>Eukaryota</taxon>
        <taxon>Metazoa</taxon>
        <taxon>Cnidaria</taxon>
        <taxon>Anthozoa</taxon>
        <taxon>Hexacorallia</taxon>
        <taxon>Scleractinia</taxon>
        <taxon>Astrocoeniina</taxon>
        <taxon>Pocilloporidae</taxon>
        <taxon>Stylophora</taxon>
    </lineage>
</organism>
<keyword evidence="4" id="KW-1185">Reference proteome</keyword>
<dbReference type="Gene3D" id="3.40.50.300">
    <property type="entry name" value="P-loop containing nucleotide triphosphate hydrolases"/>
    <property type="match status" value="1"/>
</dbReference>
<evidence type="ECO:0000313" key="4">
    <source>
        <dbReference type="Proteomes" id="UP000225706"/>
    </source>
</evidence>
<feature type="region of interest" description="Disordered" evidence="2">
    <location>
        <begin position="239"/>
        <end position="308"/>
    </location>
</feature>
<protein>
    <submittedName>
        <fullName evidence="3">Uncharacterized protein</fullName>
    </submittedName>
</protein>
<dbReference type="AlphaFoldDB" id="A0A2B4RFF7"/>
<comment type="caution">
    <text evidence="3">The sequence shown here is derived from an EMBL/GenBank/DDBJ whole genome shotgun (WGS) entry which is preliminary data.</text>
</comment>
<accession>A0A2B4RFF7</accession>
<feature type="compositionally biased region" description="Acidic residues" evidence="2">
    <location>
        <begin position="241"/>
        <end position="278"/>
    </location>
</feature>
<proteinExistence type="predicted"/>
<evidence type="ECO:0000313" key="3">
    <source>
        <dbReference type="EMBL" id="PFX15220.1"/>
    </source>
</evidence>
<dbReference type="InterPro" id="IPR027417">
    <property type="entry name" value="P-loop_NTPase"/>
</dbReference>
<name>A0A2B4RFF7_STYPI</name>
<dbReference type="EMBL" id="LSMT01000671">
    <property type="protein sequence ID" value="PFX15220.1"/>
    <property type="molecule type" value="Genomic_DNA"/>
</dbReference>
<feature type="compositionally biased region" description="Basic and acidic residues" evidence="2">
    <location>
        <begin position="287"/>
        <end position="296"/>
    </location>
</feature>